<dbReference type="GO" id="GO:0031177">
    <property type="term" value="F:phosphopantetheine binding"/>
    <property type="evidence" value="ECO:0007669"/>
    <property type="project" value="InterPro"/>
</dbReference>
<dbReference type="InterPro" id="IPR045851">
    <property type="entry name" value="AMP-bd_C_sf"/>
</dbReference>
<dbReference type="InterPro" id="IPR010071">
    <property type="entry name" value="AA_adenyl_dom"/>
</dbReference>
<dbReference type="GO" id="GO:0005737">
    <property type="term" value="C:cytoplasm"/>
    <property type="evidence" value="ECO:0007669"/>
    <property type="project" value="TreeGrafter"/>
</dbReference>
<keyword evidence="1" id="KW-0596">Phosphopantetheine</keyword>
<keyword evidence="2" id="KW-0597">Phosphoprotein</keyword>
<feature type="domain" description="Carrier" evidence="5">
    <location>
        <begin position="4928"/>
        <end position="5004"/>
    </location>
</feature>
<dbReference type="eggNOG" id="KOG1176">
    <property type="taxonomic scope" value="Eukaryota"/>
</dbReference>
<organism evidence="6 7">
    <name type="scientific">Pyronema omphalodes (strain CBS 100304)</name>
    <name type="common">Pyronema confluens</name>
    <dbReference type="NCBI Taxonomy" id="1076935"/>
    <lineage>
        <taxon>Eukaryota</taxon>
        <taxon>Fungi</taxon>
        <taxon>Dikarya</taxon>
        <taxon>Ascomycota</taxon>
        <taxon>Pezizomycotina</taxon>
        <taxon>Pezizomycetes</taxon>
        <taxon>Pezizales</taxon>
        <taxon>Pyronemataceae</taxon>
        <taxon>Pyronema</taxon>
    </lineage>
</organism>
<evidence type="ECO:0000256" key="2">
    <source>
        <dbReference type="ARBA" id="ARBA00022553"/>
    </source>
</evidence>
<accession>U4LCJ9</accession>
<dbReference type="GO" id="GO:0044550">
    <property type="term" value="P:secondary metabolite biosynthetic process"/>
    <property type="evidence" value="ECO:0007669"/>
    <property type="project" value="TreeGrafter"/>
</dbReference>
<dbReference type="Pfam" id="PF00501">
    <property type="entry name" value="AMP-binding"/>
    <property type="match status" value="4"/>
</dbReference>
<dbReference type="PROSITE" id="PS00455">
    <property type="entry name" value="AMP_BINDING"/>
    <property type="match status" value="3"/>
</dbReference>
<sequence length="5363" mass="598023">MGKRRLPSIFKKLQTSFHKKKPKATKMAPMAEPSQAQPAAQESNESAVNEYQIILAWWYTLKSLATSESTTTEFTCDEKFLSLELNKGQSIRHAISLIKGQLEKFSPGSSNKTLKSGIEPTDDTYRSAIYLQSSAPQNRDGLDLLVEVDAATIEISVWTSPRVPKVFTDWIQPRLVHVLKQICEQDDCLLSEISIICPSEREVLSKWRTGGSKSGSPPQHLTVEESTLLVHEMFEQQASQTPEADAIQFGNSAPVSYKELNSSANQLARLLRDRGVARKSLVPLCLEKSVDMVVAQLAVQKAGAAWVPLDTEHPQERINQILAATKAKLVITTTSFESRFQGLKVVNIDNRRTLKLDSYDSANLNIRKPREEPCHVLFTSGSSGTPKGVVIGHDAEVNCVKWLIAASGIDSSVRTLQFAAYTFDVGTLDILMTLSVGGCLFMDDKSSLLAGLNDFVTKHKINYTQLTPTVMRMLDPKRATSMKCMLSSGEALTKDIVEKWSHIKLVNAYGPTETDVCTVNYLDECPLPGCIGRPNFDMSALILDEAGNEVPIGVMGELCIAGPQVYIGYLDDEEKTAESYINTPSGKFYKTGDYAVYDDQGRIHCRGRIGNQVKLRGQRIELEEIEHHIGALPDVRDCMVHLRQDGERQQLVAFLSLNKSIAHVDGKVTPISTEGLWELFVDTVEMMKTLSEKLPQYMVPTSWIFLESIPLTASGKINRVVLKTWVGGLSEKELNSIRCQFSTCDASEEKPVEEDSLEGKIQKIWSAILNTPAERISVKDSFMALGGDSISAIQVVSKCRQSGIGLSIQDILTAQTIEKLVPRVKVISDEPAFFDEEVFDTPFELSPIQKMHFELRPDGANHYNQGFLVRLSKTFPESSLKEAIEKLTAHHSMLRARFQKDRSEWKQYLSSDIAGSYSFSAHDLQASERDIINAVRPIVEESQKSLDICNGPILHVDLFHASNDQQVLFLTAHHLVVDLVSWRVILDDLETLLNGNDKLPRSMSFQNWAKLQQEYANSLSVSNDSYPFNIPKTDNEFWGVSDKNIFGSNEETSFSLDRAATSLLLNQSNNAFLTEPIEILLATLGYAFHKVFPERPFPTVFDEKHGREPWADGLDVSRTVGWFTSMYPLPLTGSKKDTVLDIVRQTKDTRRRILQKARNYFSLRYLNDQGIAALQGQQMEIMFNYQGQYQQLERADGIVRSMAWMELEDTMFGANVERYGIFEVEAAIKEGELKVTCNFNKDIQHKDRVYEWIGVWSESLQQATKLLSEVARQYTATDYPGVSFNNQGFGDFVSIALPKVGISLDDDVDDMWDCTPVQRALLVSAVKNPDFYKVCYIMEIFNKDSKSIDLGKLEKAWAMVVAKHQILRTVILDDPSGAVGHVQVVLKADRYVPNFEVVKARLDLTVDDTFAAQQPFDFSNKAQPPHRLSVLQTTTGKVFCKIDVSHVITDGWSLNVIFKELLAAYHGQLSQIPRYSFQDQVGFYQELSEDYGREFWSKALASSQPSIFSRLGSGTGRGTLFCNNNGITLPTFFRGVWAMVLYFYANTNGPSFGYTVSGRDGREKDLDDAVGIYINTIPCYTRVEKDDSTLDFLRRVQNSHLDCLPFQLCPLGKIQKWAGHKSDTPLFNTLLTFEKYIDPEHASSGGLSMRRYALSDPTEYDVVLRVISNDEGYSAELDYWNSYINTDHASTVAEAFADIADAMCNTSSNVTDLYQDSRQVRTKKSRSQSAKSYPSAHALFEKHVSESPESICMQFENSVSLTSKELNHGSDTIASKLLKMGVQAKSRVATCLEITVQSLQIFIALLKIGAVYVPLDSKEMPSKLRPLAERCKADFVITSSKTSHIFERIQQIRTNISIEKLFSSDSAVDETTKPKINASPSDVCCIRYESTENGHKEVVLTHGMMSTAIVKIGKQLAIDRDTRYLQASTWTLSMFDILCVLVHGGCVVLTSRCENSGDLSQRVSKFDINTILLSSTALYYFDMHNDTLSQLRSLIIGRETSRPTRLKHLLKNVAVYHVCGQAETGGWRRVREIKKVEDWDKIEFPTVGHHWVLKGEDLSIVPDGAMGELCYSGPDLAGGCISESAVGAVVRTGNLVRCTSDGDIEFLGRKEDSMVINGQSINVFEVEKAFSEHASSELSFSIINTTRGGKPVLAAFVVLPQTNHSSKGDAVLQAAIGGSEISGIQQNLREKLVASLATVAIPTLWIPIRILPRTSSDSLDRNALRKLLTEELISIVEKKRTKTICKPKTLTETILYEQWKKLLSLADDAALSIDDNFFQLGGDSLMAMKLSAGLSSKLHISVLDIFENPTIRSLGRRLDSLSSEKLEKVEAEEDFSLLRISKEEVEETKVLAAKQCGVSPDDIIDIYPCSPLQEGLTVESMKDARLNVGKYVFTLPPKTDISRLRNAWEAVIDGNEILRTRIVPSDNGFIQVVLRHEELELNTFEKADYENALEEFVQNDELHKISPPKNMMKLTLLTVKGATYLVWTIHHAIYDGISTTMILGDLFKAYNGNPITQRPKYRTFIHELLGSDGKAAAQYWESQVTGQTPNVWPSIPRDYSPGTIKVDKFYLKTNLMSLSESLGCTGATLLRAGWGLVAGIHAGTDDITFGVTNSGRNFSSNASVQDVNGPCIVTLPLRINKDSNQSIRDYIKGQMARDREMMRREFFGLQEISKINDELKAMCNFGSLLVVQNTFQVPSQLAEDTMQLVEQHGYIGYPLVIECSIIGAGNIEVTVHYDESILSTAEIGFLIGHFENAILAFEKPETSVGDINYINKAEYEQIMKWCEAAPEPSPGEQRQLHQIFEEQATLHPNAPAVQFEDQPSMSYSELNQEANRFARHLQSLGVLPKEVVAICLDRGVRTIVVILGILKAGAGYVPLDSEHPPSRLQGILDDCQSKFVVTKKEYRDRFEGHAVSLIEVDDNVHGNYDDHNLGLIGSAAYVIFTSGSTGKPKGVAMSHLAAVKSCQSHNHISRLSPGRRVFGVSTYTFDASIFDYFTTLLHGGCLCLASKSSLRNLAKMIDLAQADTMFLTPTVLRLMNPSEVPSLKMIILGGEPPSARDIEIWGDCLNLVLCYGPTEACVYSSLHPHAKPKVTPPSSLGWPVGSKNWVLDQNLNILPVGVPGELHLSGYPLADGYIGDTEKTNKVFVPSPFEKGQRLYKTGDYVQWNADGSLRFFARIDNLVKIHGLRIELGDIEHNITQAYPGKKIMVDVIRTDPTNPILTAFIEVQSQKGASYWAEGDEESRKLFERLEEHAVGNLPRYMVPKVWVPVAEFPQTTSGKTDRKTMLKTFSEAPELIKKYTIMRKKVENGFAASFSGTELKLKEFWAKILSLGEEEIGAEDDFFVLGGDSLAAIRVGALCMRNELDLTITDIFKHRTIRKLAKLIEGDEKSGGKITKSELVKPFSLIDPEELLDCLKEATTQCRVTEDQIEDVYPCTSLQQGMIALSSMDNGSYFAKQAYLLSPSTDIERFRQAWALVTQHNPILRTRFIDTDSGILQVVLKKEELKWEIDSHESFEEYCARSVDCEDIYGQNLSQFHLFKRAQDGGWHFVWTSHHSLYDGMSVGLFMSDLYDAYDNLRTTRQFTPYNQFIKYLNGIEQKELEEFWKTLFTDITPTKFPAFPTANYRPRTTKLFRHQFAIPKKTLNEVSVSEYVRSAWALVTSILSETNDTSFGVTLSGRNAPLAGIDEVNGPTITTFPTRIRVGEGLLAHEFLSSVHEQVISAIPYEHTGIQNISTFSTDCKTACEFRSLLVAQPAQQDMKSSGLSMVPVSSEIQHSYAIVLESMPSDGSLELVISYDGNILEEAQIARITASVETAIKQLMTSSEKTRLSDISIFTEYDRKQVETWNGPCPEYADTVLHEMVEHSASRYPHSDAVCASDGTLSYSELDSLSNRLASKLVDMGIGAEDFVPFCIDKSTSAIVTMLAIMKAGAGYVFLNPDDSSARLEAILDDVKPKAVLVSQHRRAFCESLGVNLTTVDDILQLNTPPSTPPAFREGPRQSSKSPAYIIYTSGSTGKPKGVVIEHGAIATALREMGMRWGFDNKTRMFQFTSYSWDVHVLEVFGALTHGGCICVPSEEDRLNDIPGAMNNFNVNTCCLTPSVAALLQPDMVPSLEFMITAGEPLKPEVMEAWAEKKLCNAYGPTEASVICAAKCNVTMETSPANIGETVGGLTWVVDKDDHDKLVPVDTVGELVISGHCLARGYLGDDEKTNAVFIQGPTWLPNGRIYKTGDLVRYNTDGTLLYLGRKDRQVKMRGIRIELGELESYLSSSPLVSRSAVLYPKTGPFSGRLVAAFCLENKASPDFGDDIEPLSPEETAELSNDLEQIKTHVRSKVPKYMWPSVWLPLRKIPLMVSGKIHYKSLMAWISNAPDTLGQRIMSPSSAAQNENPTEQKLVQIWSDVFKIPVDKVSTQDSFFTFGGDLHTAINLMERCRDQGLLLTAQQVLQWKTIAELALLAKELPDTTELKSMHSMQLQVVLGRPDISQAQIESVYSCTSAQRELLTQEPIILCCLSKIIKSKDATTHRLQDAWKRVVSRHTVLRTIIIESPADSGDYLQVVLQQPKMDIRNSPSQTQENFPKDSVQHRVNIYEAAGEYIYFEIQASSLILDSHSMDLLVKEVMSYVFGQGADYAPAPFQGFVEAVERIPKDHGEEFWYTRLGSIEATSFPKLGDGTDSKQRVSKLSLDNGYRVQDFCKQNDITATTFFQAVWSIVLRNYTGSSTTCFGNANSGRHIPAENIGRIIGPCSNVTPCAVVLDNDSTIKEILNELQESSIKALEYSFTTLEEIKQYTGVNDLFDTVVAVEYEEAEEVNEKVDGNYELVSSNVSTGKYPVILRAIQSKRGPIVELHYRTSFLSQQKVSELEDVVNYIINAVIENPKSRMESIEYDVAKIAKKRQPDTPPVTPPAIEAHQPSAQKQTSNALDASSEPMEERLRSLWSKVLRIPGNELEAETQFFEIGGDSIKAMRLVSLARKSGIPLAVKDIFTSPGLGQMATAMASLSPVESKPTAAIETKKFSLIKTDNLQSFIENIICPQISAKCDMIEDIYPATYFQSLCAVNSMKPSRGYNVYFNFDIKGDLDIPRLEKACREVVQTHPILRTVFAIHNNSFLQVVLRKPNFIFSEHDLYDMRDATISTIIYNDKRTPASFGDSNIRFFIFRSTQYPGQYRFTVRILHALYDGLGFPRLWGDINSAYQGQVLKPAPDYASYISLVESRKLEGRSAWTQELAGSSMTRIISRPPNTHHREAISGSIISSIPQISFTNLSRHGITFPTLLKASWASVLARHTNTTDVTFGYLTSGRNIPVDNITDFIGPCINLIPIRIQFPRHRKANVRRAGVGGSCGLLGYLQAYWKGRHGLGD</sequence>
<evidence type="ECO:0000256" key="1">
    <source>
        <dbReference type="ARBA" id="ARBA00022450"/>
    </source>
</evidence>
<dbReference type="InterPro" id="IPR036736">
    <property type="entry name" value="ACP-like_sf"/>
</dbReference>
<evidence type="ECO:0000256" key="3">
    <source>
        <dbReference type="ARBA" id="ARBA00022598"/>
    </source>
</evidence>
<dbReference type="EMBL" id="HF935394">
    <property type="protein sequence ID" value="CCX08188.1"/>
    <property type="molecule type" value="Genomic_DNA"/>
</dbReference>
<feature type="region of interest" description="Disordered" evidence="4">
    <location>
        <begin position="1"/>
        <end position="43"/>
    </location>
</feature>
<dbReference type="PANTHER" id="PTHR45527:SF16">
    <property type="entry name" value="NONRIBOSOMAL PEPTIDE SYNTHASE ATNA-RELATED"/>
    <property type="match status" value="1"/>
</dbReference>
<gene>
    <name evidence="6" type="ORF">PCON_07777</name>
</gene>
<feature type="domain" description="Carrier" evidence="5">
    <location>
        <begin position="3315"/>
        <end position="3391"/>
    </location>
</feature>
<dbReference type="FunFam" id="3.30.559.30:FF:000003">
    <property type="entry name" value="Nonribosomal peptide synthase SidD"/>
    <property type="match status" value="1"/>
</dbReference>
<dbReference type="InterPro" id="IPR025110">
    <property type="entry name" value="AMP-bd_C"/>
</dbReference>
<evidence type="ECO:0000313" key="6">
    <source>
        <dbReference type="EMBL" id="CCX08188.1"/>
    </source>
</evidence>
<dbReference type="Gene3D" id="3.30.559.10">
    <property type="entry name" value="Chloramphenicol acetyltransferase-like domain"/>
    <property type="match status" value="6"/>
</dbReference>
<reference evidence="6 7" key="1">
    <citation type="journal article" date="2013" name="PLoS Genet.">
        <title>The genome and development-dependent transcriptomes of Pyronema confluens: a window into fungal evolution.</title>
        <authorList>
            <person name="Traeger S."/>
            <person name="Altegoer F."/>
            <person name="Freitag M."/>
            <person name="Gabaldon T."/>
            <person name="Kempken F."/>
            <person name="Kumar A."/>
            <person name="Marcet-Houben M."/>
            <person name="Poggeler S."/>
            <person name="Stajich J.E."/>
            <person name="Nowrousian M."/>
        </authorList>
    </citation>
    <scope>NUCLEOTIDE SEQUENCE [LARGE SCALE GENOMIC DNA]</scope>
    <source>
        <strain evidence="7">CBS 100304</strain>
        <tissue evidence="6">Vegetative mycelium</tissue>
    </source>
</reference>
<dbReference type="InterPro" id="IPR009081">
    <property type="entry name" value="PP-bd_ACP"/>
</dbReference>
<dbReference type="Pfam" id="PF13193">
    <property type="entry name" value="AMP-binding_C"/>
    <property type="match status" value="1"/>
</dbReference>
<dbReference type="SUPFAM" id="SSF52777">
    <property type="entry name" value="CoA-dependent acyltransferases"/>
    <property type="match status" value="12"/>
</dbReference>
<dbReference type="OrthoDB" id="416786at2759"/>
<dbReference type="SMART" id="SM00823">
    <property type="entry name" value="PKS_PP"/>
    <property type="match status" value="3"/>
</dbReference>
<dbReference type="FunFam" id="1.10.1200.10:FF:000005">
    <property type="entry name" value="Nonribosomal peptide synthetase 1"/>
    <property type="match status" value="1"/>
</dbReference>
<dbReference type="InterPro" id="IPR023213">
    <property type="entry name" value="CAT-like_dom_sf"/>
</dbReference>
<evidence type="ECO:0000256" key="4">
    <source>
        <dbReference type="SAM" id="MobiDB-lite"/>
    </source>
</evidence>
<dbReference type="InterPro" id="IPR020806">
    <property type="entry name" value="PKS_PP-bd"/>
</dbReference>
<dbReference type="FunFam" id="3.30.559.10:FF:000016">
    <property type="entry name" value="Nonribosomal peptide synthase Pes1"/>
    <property type="match status" value="1"/>
</dbReference>
<dbReference type="Pfam" id="PF00668">
    <property type="entry name" value="Condensation"/>
    <property type="match status" value="7"/>
</dbReference>
<dbReference type="NCBIfam" id="TIGR01733">
    <property type="entry name" value="AA-adenyl-dom"/>
    <property type="match status" value="3"/>
</dbReference>
<dbReference type="PROSITE" id="PS50075">
    <property type="entry name" value="CARRIER"/>
    <property type="match status" value="5"/>
</dbReference>
<dbReference type="FunFam" id="3.40.50.12780:FF:000014">
    <property type="entry name" value="Nonribosomal peptide synthetase 1"/>
    <property type="match status" value="1"/>
</dbReference>
<dbReference type="GO" id="GO:0043041">
    <property type="term" value="P:amino acid activation for nonribosomal peptide biosynthetic process"/>
    <property type="evidence" value="ECO:0007669"/>
    <property type="project" value="TreeGrafter"/>
</dbReference>
<dbReference type="Gene3D" id="3.30.300.30">
    <property type="match status" value="4"/>
</dbReference>
<dbReference type="OMA" id="MIEFEQT"/>
<dbReference type="CDD" id="cd19542">
    <property type="entry name" value="CT_NRPS-like"/>
    <property type="match status" value="1"/>
</dbReference>
<feature type="compositionally biased region" description="Low complexity" evidence="4">
    <location>
        <begin position="25"/>
        <end position="43"/>
    </location>
</feature>
<dbReference type="SUPFAM" id="SSF56801">
    <property type="entry name" value="Acetyl-CoA synthetase-like"/>
    <property type="match status" value="4"/>
</dbReference>
<dbReference type="InterPro" id="IPR000873">
    <property type="entry name" value="AMP-dep_synth/lig_dom"/>
</dbReference>
<dbReference type="InterPro" id="IPR042099">
    <property type="entry name" value="ANL_N_sf"/>
</dbReference>
<feature type="domain" description="Carrier" evidence="5">
    <location>
        <begin position="752"/>
        <end position="828"/>
    </location>
</feature>
<feature type="domain" description="Carrier" evidence="5">
    <location>
        <begin position="4389"/>
        <end position="4465"/>
    </location>
</feature>
<dbReference type="CDD" id="cd19534">
    <property type="entry name" value="E_NRPS"/>
    <property type="match status" value="1"/>
</dbReference>
<dbReference type="Gene3D" id="1.10.1200.10">
    <property type="entry name" value="ACP-like"/>
    <property type="match status" value="5"/>
</dbReference>
<proteinExistence type="predicted"/>
<evidence type="ECO:0000313" key="7">
    <source>
        <dbReference type="Proteomes" id="UP000018144"/>
    </source>
</evidence>
<dbReference type="Gene3D" id="3.30.559.30">
    <property type="entry name" value="Nonribosomal peptide synthetase, condensation domain"/>
    <property type="match status" value="6"/>
</dbReference>
<dbReference type="PANTHER" id="PTHR45527">
    <property type="entry name" value="NONRIBOSOMAL PEPTIDE SYNTHETASE"/>
    <property type="match status" value="1"/>
</dbReference>
<dbReference type="FunFam" id="3.30.559.30:FF:000002">
    <property type="entry name" value="Nonribosomal peptide synthase Pes1"/>
    <property type="match status" value="1"/>
</dbReference>
<dbReference type="Pfam" id="PF00550">
    <property type="entry name" value="PP-binding"/>
    <property type="match status" value="5"/>
</dbReference>
<dbReference type="SUPFAM" id="SSF47336">
    <property type="entry name" value="ACP-like"/>
    <property type="match status" value="5"/>
</dbReference>
<dbReference type="InterPro" id="IPR006162">
    <property type="entry name" value="Ppantetheine_attach_site"/>
</dbReference>
<keyword evidence="3" id="KW-0436">Ligase</keyword>
<dbReference type="Gene3D" id="3.40.50.12780">
    <property type="entry name" value="N-terminal domain of ligase-like"/>
    <property type="match status" value="4"/>
</dbReference>
<dbReference type="NCBIfam" id="NF003417">
    <property type="entry name" value="PRK04813.1"/>
    <property type="match status" value="4"/>
</dbReference>
<dbReference type="InterPro" id="IPR020845">
    <property type="entry name" value="AMP-binding_CS"/>
</dbReference>
<protein>
    <submittedName>
        <fullName evidence="6">Similar to Nonribosomal peptide synthetase 8 acc. no. Q4WVN4</fullName>
    </submittedName>
</protein>
<dbReference type="CDD" id="cd05918">
    <property type="entry name" value="A_NRPS_SidN3_like"/>
    <property type="match status" value="3"/>
</dbReference>
<dbReference type="FunFam" id="3.30.300.30:FF:000015">
    <property type="entry name" value="Nonribosomal peptide synthase SidD"/>
    <property type="match status" value="3"/>
</dbReference>
<feature type="domain" description="Carrier" evidence="5">
    <location>
        <begin position="2249"/>
        <end position="2325"/>
    </location>
</feature>
<dbReference type="STRING" id="1076935.U4LCJ9"/>
<dbReference type="InterPro" id="IPR001242">
    <property type="entry name" value="Condensation_dom"/>
</dbReference>
<feature type="region of interest" description="Disordered" evidence="4">
    <location>
        <begin position="4899"/>
        <end position="4931"/>
    </location>
</feature>
<dbReference type="FunFam" id="3.40.50.980:FF:000001">
    <property type="entry name" value="Non-ribosomal peptide synthetase"/>
    <property type="match status" value="3"/>
</dbReference>
<name>U4LCJ9_PYROM</name>
<dbReference type="PROSITE" id="PS00012">
    <property type="entry name" value="PHOSPHOPANTETHEINE"/>
    <property type="match status" value="2"/>
</dbReference>
<dbReference type="Proteomes" id="UP000018144">
    <property type="component" value="Unassembled WGS sequence"/>
</dbReference>
<dbReference type="eggNOG" id="KOG1178">
    <property type="taxonomic scope" value="Eukaryota"/>
</dbReference>
<dbReference type="GO" id="GO:0016874">
    <property type="term" value="F:ligase activity"/>
    <property type="evidence" value="ECO:0007669"/>
    <property type="project" value="UniProtKB-KW"/>
</dbReference>
<keyword evidence="7" id="KW-1185">Reference proteome</keyword>
<dbReference type="CDD" id="cd19545">
    <property type="entry name" value="FUM14_C_NRPS-like"/>
    <property type="match status" value="2"/>
</dbReference>
<evidence type="ECO:0000259" key="5">
    <source>
        <dbReference type="PROSITE" id="PS50075"/>
    </source>
</evidence>
<feature type="compositionally biased region" description="Polar residues" evidence="4">
    <location>
        <begin position="4916"/>
        <end position="4927"/>
    </location>
</feature>